<proteinExistence type="predicted"/>
<dbReference type="PANTHER" id="PTHR36460:SF1">
    <property type="entry name" value="UPF0132 DOMAIN PROTEIN (AFU_ORTHOLOGUE AFUA_3G10255)"/>
    <property type="match status" value="1"/>
</dbReference>
<gene>
    <name evidence="6" type="ORF">CPB84DRAFT_1967525</name>
</gene>
<feature type="transmembrane region" description="Helical" evidence="5">
    <location>
        <begin position="84"/>
        <end position="103"/>
    </location>
</feature>
<keyword evidence="2 5" id="KW-0812">Transmembrane</keyword>
<dbReference type="PANTHER" id="PTHR36460">
    <property type="entry name" value="UPF0132 DOMAIN PROTEIN (AFU_ORTHOLOGUE AFUA_3G10255)"/>
    <property type="match status" value="1"/>
</dbReference>
<dbReference type="Proteomes" id="UP000724874">
    <property type="component" value="Unassembled WGS sequence"/>
</dbReference>
<evidence type="ECO:0000313" key="6">
    <source>
        <dbReference type="EMBL" id="KAF8872137.1"/>
    </source>
</evidence>
<evidence type="ECO:0000256" key="2">
    <source>
        <dbReference type="ARBA" id="ARBA00022692"/>
    </source>
</evidence>
<evidence type="ECO:0000313" key="7">
    <source>
        <dbReference type="Proteomes" id="UP000724874"/>
    </source>
</evidence>
<reference evidence="6" key="1">
    <citation type="submission" date="2020-11" db="EMBL/GenBank/DDBJ databases">
        <authorList>
            <consortium name="DOE Joint Genome Institute"/>
            <person name="Ahrendt S."/>
            <person name="Riley R."/>
            <person name="Andreopoulos W."/>
            <person name="LaButti K."/>
            <person name="Pangilinan J."/>
            <person name="Ruiz-duenas F.J."/>
            <person name="Barrasa J.M."/>
            <person name="Sanchez-Garcia M."/>
            <person name="Camarero S."/>
            <person name="Miyauchi S."/>
            <person name="Serrano A."/>
            <person name="Linde D."/>
            <person name="Babiker R."/>
            <person name="Drula E."/>
            <person name="Ayuso-Fernandez I."/>
            <person name="Pacheco R."/>
            <person name="Padilla G."/>
            <person name="Ferreira P."/>
            <person name="Barriuso J."/>
            <person name="Kellner H."/>
            <person name="Castanera R."/>
            <person name="Alfaro M."/>
            <person name="Ramirez L."/>
            <person name="Pisabarro A.G."/>
            <person name="Kuo A."/>
            <person name="Tritt A."/>
            <person name="Lipzen A."/>
            <person name="He G."/>
            <person name="Yan M."/>
            <person name="Ng V."/>
            <person name="Cullen D."/>
            <person name="Martin F."/>
            <person name="Rosso M.-N."/>
            <person name="Henrissat B."/>
            <person name="Hibbett D."/>
            <person name="Martinez A.T."/>
            <person name="Grigoriev I.V."/>
        </authorList>
    </citation>
    <scope>NUCLEOTIDE SEQUENCE</scope>
    <source>
        <strain evidence="6">AH 44721</strain>
    </source>
</reference>
<protein>
    <submittedName>
        <fullName evidence="6">Uncharacterized protein</fullName>
    </submittedName>
</protein>
<feature type="transmembrane region" description="Helical" evidence="5">
    <location>
        <begin position="139"/>
        <end position="157"/>
    </location>
</feature>
<evidence type="ECO:0000256" key="5">
    <source>
        <dbReference type="SAM" id="Phobius"/>
    </source>
</evidence>
<evidence type="ECO:0000256" key="1">
    <source>
        <dbReference type="ARBA" id="ARBA00004141"/>
    </source>
</evidence>
<comment type="caution">
    <text evidence="6">The sequence shown here is derived from an EMBL/GenBank/DDBJ whole genome shotgun (WGS) entry which is preliminary data.</text>
</comment>
<evidence type="ECO:0000256" key="4">
    <source>
        <dbReference type="ARBA" id="ARBA00023136"/>
    </source>
</evidence>
<keyword evidence="7" id="KW-1185">Reference proteome</keyword>
<keyword evidence="4 5" id="KW-0472">Membrane</keyword>
<sequence>MSASQFASFAAYTPPPDEHDSAVTATTSKAKSRLSSAWFPSENSYQSGGIPTFSSQYSKVSSVTYDQNIPSSQWETRYGWRVDLLAAAAYILGPVSALVILVLETQNDYVRFNAYQSALMTTPAVLLRMFISVFQSPSWLRGISTLFIVALQFLLAFRAYRGASDNNLVPYHAPLVGRIAEEWLAEE</sequence>
<dbReference type="AlphaFoldDB" id="A0A9P5N943"/>
<evidence type="ECO:0000256" key="3">
    <source>
        <dbReference type="ARBA" id="ARBA00022989"/>
    </source>
</evidence>
<comment type="subcellular location">
    <subcellularLocation>
        <location evidence="1">Membrane</location>
        <topology evidence="1">Multi-pass membrane protein</topology>
    </subcellularLocation>
</comment>
<organism evidence="6 7">
    <name type="scientific">Gymnopilus junonius</name>
    <name type="common">Spectacular rustgill mushroom</name>
    <name type="synonym">Gymnopilus spectabilis subsp. junonius</name>
    <dbReference type="NCBI Taxonomy" id="109634"/>
    <lineage>
        <taxon>Eukaryota</taxon>
        <taxon>Fungi</taxon>
        <taxon>Dikarya</taxon>
        <taxon>Basidiomycota</taxon>
        <taxon>Agaricomycotina</taxon>
        <taxon>Agaricomycetes</taxon>
        <taxon>Agaricomycetidae</taxon>
        <taxon>Agaricales</taxon>
        <taxon>Agaricineae</taxon>
        <taxon>Hymenogastraceae</taxon>
        <taxon>Gymnopilus</taxon>
    </lineage>
</organism>
<accession>A0A9P5N943</accession>
<dbReference type="GO" id="GO:0016020">
    <property type="term" value="C:membrane"/>
    <property type="evidence" value="ECO:0007669"/>
    <property type="project" value="UniProtKB-SubCell"/>
</dbReference>
<keyword evidence="3 5" id="KW-1133">Transmembrane helix</keyword>
<dbReference type="OrthoDB" id="5546837at2759"/>
<name>A0A9P5N943_GYMJU</name>
<dbReference type="EMBL" id="JADNYJ010000277">
    <property type="protein sequence ID" value="KAF8872137.1"/>
    <property type="molecule type" value="Genomic_DNA"/>
</dbReference>